<feature type="region of interest" description="Disordered" evidence="1">
    <location>
        <begin position="33"/>
        <end position="99"/>
    </location>
</feature>
<reference evidence="2 3" key="1">
    <citation type="submission" date="2018-08" db="EMBL/GenBank/DDBJ databases">
        <title>Recombination of ecologically and evolutionarily significant loci maintains genetic cohesion in the Pseudomonas syringae species complex.</title>
        <authorList>
            <person name="Dillon M."/>
            <person name="Thakur S."/>
            <person name="Almeida R.N.D."/>
            <person name="Weir B.S."/>
            <person name="Guttman D.S."/>
        </authorList>
    </citation>
    <scope>NUCLEOTIDE SEQUENCE [LARGE SCALE GENOMIC DNA]</scope>
    <source>
        <strain evidence="2 3">ICMP 11288</strain>
    </source>
</reference>
<evidence type="ECO:0000256" key="1">
    <source>
        <dbReference type="SAM" id="MobiDB-lite"/>
    </source>
</evidence>
<dbReference type="AlphaFoldDB" id="A0A3M4QGR7"/>
<gene>
    <name evidence="2" type="ORF">ALP97_03365</name>
</gene>
<sequence>MVGFASSQLFDPKDPFNPINRRIDIVVLTKKAQRAIEGDQPPPAAPTQGEGAPGEVPADPNAIPPGQEPLPAHELRQKLNLFDDGGVKDPTAPAPTPGS</sequence>
<evidence type="ECO:0008006" key="4">
    <source>
        <dbReference type="Google" id="ProtNLM"/>
    </source>
</evidence>
<evidence type="ECO:0000313" key="3">
    <source>
        <dbReference type="Proteomes" id="UP000277179"/>
    </source>
</evidence>
<evidence type="ECO:0000313" key="2">
    <source>
        <dbReference type="EMBL" id="RMQ89370.1"/>
    </source>
</evidence>
<dbReference type="EMBL" id="RBRL01000165">
    <property type="protein sequence ID" value="RMQ89370.1"/>
    <property type="molecule type" value="Genomic_DNA"/>
</dbReference>
<organism evidence="2 3">
    <name type="scientific">Pseudomonas salomonii</name>
    <dbReference type="NCBI Taxonomy" id="191391"/>
    <lineage>
        <taxon>Bacteria</taxon>
        <taxon>Pseudomonadati</taxon>
        <taxon>Pseudomonadota</taxon>
        <taxon>Gammaproteobacteria</taxon>
        <taxon>Pseudomonadales</taxon>
        <taxon>Pseudomonadaceae</taxon>
        <taxon>Pseudomonas</taxon>
    </lineage>
</organism>
<feature type="region of interest" description="Disordered" evidence="1">
    <location>
        <begin position="1"/>
        <end position="20"/>
    </location>
</feature>
<name>A0A3M4QGR7_9PSED</name>
<comment type="caution">
    <text evidence="2">The sequence shown here is derived from an EMBL/GenBank/DDBJ whole genome shotgun (WGS) entry which is preliminary data.</text>
</comment>
<dbReference type="Proteomes" id="UP000277179">
    <property type="component" value="Unassembled WGS sequence"/>
</dbReference>
<accession>A0A3M4QGR7</accession>
<protein>
    <recommendedName>
        <fullName evidence="4">Chemotaxis protein MotB</fullName>
    </recommendedName>
</protein>
<proteinExistence type="predicted"/>